<name>A0A835XV55_9CHLO</name>
<dbReference type="Pfam" id="PF01722">
    <property type="entry name" value="BolA"/>
    <property type="match status" value="1"/>
</dbReference>
<protein>
    <recommendedName>
        <fullName evidence="2">Fe-S metabolism associated domain-containing protein</fullName>
    </recommendedName>
</protein>
<evidence type="ECO:0000313" key="4">
    <source>
        <dbReference type="Proteomes" id="UP000612055"/>
    </source>
</evidence>
<dbReference type="PANTHER" id="PTHR46230">
    <property type="match status" value="1"/>
</dbReference>
<accession>A0A835XV55</accession>
<comment type="caution">
    <text evidence="3">The sequence shown here is derived from an EMBL/GenBank/DDBJ whole genome shotgun (WGS) entry which is preliminary data.</text>
</comment>
<dbReference type="SUPFAM" id="SSF82649">
    <property type="entry name" value="SufE/NifU"/>
    <property type="match status" value="1"/>
</dbReference>
<dbReference type="Pfam" id="PF02657">
    <property type="entry name" value="SufE"/>
    <property type="match status" value="1"/>
</dbReference>
<feature type="region of interest" description="Disordered" evidence="1">
    <location>
        <begin position="225"/>
        <end position="255"/>
    </location>
</feature>
<evidence type="ECO:0000256" key="1">
    <source>
        <dbReference type="SAM" id="MobiDB-lite"/>
    </source>
</evidence>
<dbReference type="InterPro" id="IPR003808">
    <property type="entry name" value="Fe-S_metab-assoc_dom"/>
</dbReference>
<dbReference type="AlphaFoldDB" id="A0A835XV55"/>
<dbReference type="Gene3D" id="3.30.300.90">
    <property type="entry name" value="BolA-like"/>
    <property type="match status" value="1"/>
</dbReference>
<dbReference type="OrthoDB" id="411584at2759"/>
<feature type="compositionally biased region" description="Low complexity" evidence="1">
    <location>
        <begin position="239"/>
        <end position="252"/>
    </location>
</feature>
<organism evidence="3 4">
    <name type="scientific">Edaphochlamys debaryana</name>
    <dbReference type="NCBI Taxonomy" id="47281"/>
    <lineage>
        <taxon>Eukaryota</taxon>
        <taxon>Viridiplantae</taxon>
        <taxon>Chlorophyta</taxon>
        <taxon>core chlorophytes</taxon>
        <taxon>Chlorophyceae</taxon>
        <taxon>CS clade</taxon>
        <taxon>Chlamydomonadales</taxon>
        <taxon>Chlamydomonadales incertae sedis</taxon>
        <taxon>Edaphochlamys</taxon>
    </lineage>
</organism>
<feature type="domain" description="Fe-S metabolism associated" evidence="2">
    <location>
        <begin position="62"/>
        <end position="180"/>
    </location>
</feature>
<evidence type="ECO:0000259" key="2">
    <source>
        <dbReference type="Pfam" id="PF02657"/>
    </source>
</evidence>
<feature type="compositionally biased region" description="Pro residues" evidence="1">
    <location>
        <begin position="228"/>
        <end position="238"/>
    </location>
</feature>
<dbReference type="Gene3D" id="3.90.1010.10">
    <property type="match status" value="1"/>
</dbReference>
<dbReference type="SUPFAM" id="SSF82657">
    <property type="entry name" value="BolA-like"/>
    <property type="match status" value="1"/>
</dbReference>
<dbReference type="Proteomes" id="UP000612055">
    <property type="component" value="Unassembled WGS sequence"/>
</dbReference>
<dbReference type="PANTHER" id="PTHR46230:SF3">
    <property type="entry name" value="SUFE-LIKE PROTEIN 1, CHLOROPLASTIC_MITOCHONDRIAL"/>
    <property type="match status" value="1"/>
</dbReference>
<dbReference type="InterPro" id="IPR002634">
    <property type="entry name" value="BolA"/>
</dbReference>
<sequence length="349" mass="36423">MLAQRQIGHGVAPLLRTSPRCPARLAPAARPQRSHQARGVSTVVAAQKVSDLPANLKKIVGAFQMVPDPMARYKQLLFYATKLSPLPAADHSPANKVEGCVSQVWVVPELRDDGKIYWRADSDSQLTKGLAALLVTGLSGCTPAEILSLEPDFIEMLGLKQSLTPSRNNGFLNMFKLMQRKTLEVVAAAGGKVSPSASVPATNGNGNGNGASAAAPVAAPAAAAAPAPAAPPPAPAPAQPAASTSAPASTTPMRDSMARKITEALQPTRLSVLDESAQHAGHAHMMSAKPGKAGAGETHFRVEVVSPAFEGLTQVKRQRMIYALLDQEFAGGLHALALVTRTPEEDAKA</sequence>
<evidence type="ECO:0000313" key="3">
    <source>
        <dbReference type="EMBL" id="KAG2490773.1"/>
    </source>
</evidence>
<gene>
    <name evidence="3" type="ORF">HYH03_010923</name>
</gene>
<dbReference type="InterPro" id="IPR036065">
    <property type="entry name" value="BolA-like_sf"/>
</dbReference>
<keyword evidence="4" id="KW-1185">Reference proteome</keyword>
<reference evidence="3" key="1">
    <citation type="journal article" date="2020" name="bioRxiv">
        <title>Comparative genomics of Chlamydomonas.</title>
        <authorList>
            <person name="Craig R.J."/>
            <person name="Hasan A.R."/>
            <person name="Ness R.W."/>
            <person name="Keightley P.D."/>
        </authorList>
    </citation>
    <scope>NUCLEOTIDE SEQUENCE</scope>
    <source>
        <strain evidence="3">CCAP 11/70</strain>
    </source>
</reference>
<dbReference type="EMBL" id="JAEHOE010000059">
    <property type="protein sequence ID" value="KAG2490773.1"/>
    <property type="molecule type" value="Genomic_DNA"/>
</dbReference>
<dbReference type="GO" id="GO:0016226">
    <property type="term" value="P:iron-sulfur cluster assembly"/>
    <property type="evidence" value="ECO:0007669"/>
    <property type="project" value="TreeGrafter"/>
</dbReference>
<proteinExistence type="predicted"/>